<evidence type="ECO:0000313" key="3">
    <source>
        <dbReference type="Proteomes" id="UP000807469"/>
    </source>
</evidence>
<organism evidence="2 3">
    <name type="scientific">Pholiota conissans</name>
    <dbReference type="NCBI Taxonomy" id="109636"/>
    <lineage>
        <taxon>Eukaryota</taxon>
        <taxon>Fungi</taxon>
        <taxon>Dikarya</taxon>
        <taxon>Basidiomycota</taxon>
        <taxon>Agaricomycotina</taxon>
        <taxon>Agaricomycetes</taxon>
        <taxon>Agaricomycetidae</taxon>
        <taxon>Agaricales</taxon>
        <taxon>Agaricineae</taxon>
        <taxon>Strophariaceae</taxon>
        <taxon>Pholiota</taxon>
    </lineage>
</organism>
<dbReference type="Proteomes" id="UP000807469">
    <property type="component" value="Unassembled WGS sequence"/>
</dbReference>
<dbReference type="EMBL" id="MU155270">
    <property type="protein sequence ID" value="KAF9477169.1"/>
    <property type="molecule type" value="Genomic_DNA"/>
</dbReference>
<feature type="compositionally biased region" description="Polar residues" evidence="1">
    <location>
        <begin position="62"/>
        <end position="73"/>
    </location>
</feature>
<reference evidence="2" key="1">
    <citation type="submission" date="2020-11" db="EMBL/GenBank/DDBJ databases">
        <authorList>
            <consortium name="DOE Joint Genome Institute"/>
            <person name="Ahrendt S."/>
            <person name="Riley R."/>
            <person name="Andreopoulos W."/>
            <person name="Labutti K."/>
            <person name="Pangilinan J."/>
            <person name="Ruiz-Duenas F.J."/>
            <person name="Barrasa J.M."/>
            <person name="Sanchez-Garcia M."/>
            <person name="Camarero S."/>
            <person name="Miyauchi S."/>
            <person name="Serrano A."/>
            <person name="Linde D."/>
            <person name="Babiker R."/>
            <person name="Drula E."/>
            <person name="Ayuso-Fernandez I."/>
            <person name="Pacheco R."/>
            <person name="Padilla G."/>
            <person name="Ferreira P."/>
            <person name="Barriuso J."/>
            <person name="Kellner H."/>
            <person name="Castanera R."/>
            <person name="Alfaro M."/>
            <person name="Ramirez L."/>
            <person name="Pisabarro A.G."/>
            <person name="Kuo A."/>
            <person name="Tritt A."/>
            <person name="Lipzen A."/>
            <person name="He G."/>
            <person name="Yan M."/>
            <person name="Ng V."/>
            <person name="Cullen D."/>
            <person name="Martin F."/>
            <person name="Rosso M.-N."/>
            <person name="Henrissat B."/>
            <person name="Hibbett D."/>
            <person name="Martinez A.T."/>
            <person name="Grigoriev I.V."/>
        </authorList>
    </citation>
    <scope>NUCLEOTIDE SEQUENCE</scope>
    <source>
        <strain evidence="2">CIRM-BRFM 674</strain>
    </source>
</reference>
<proteinExistence type="predicted"/>
<evidence type="ECO:0000256" key="1">
    <source>
        <dbReference type="SAM" id="MobiDB-lite"/>
    </source>
</evidence>
<evidence type="ECO:0000313" key="2">
    <source>
        <dbReference type="EMBL" id="KAF9477169.1"/>
    </source>
</evidence>
<protein>
    <submittedName>
        <fullName evidence="2">Uncharacterized protein</fullName>
    </submittedName>
</protein>
<name>A0A9P5YXA5_9AGAR</name>
<keyword evidence="3" id="KW-1185">Reference proteome</keyword>
<accession>A0A9P5YXA5</accession>
<feature type="region of interest" description="Disordered" evidence="1">
    <location>
        <begin position="49"/>
        <end position="101"/>
    </location>
</feature>
<feature type="compositionally biased region" description="Basic and acidic residues" evidence="1">
    <location>
        <begin position="74"/>
        <end position="101"/>
    </location>
</feature>
<comment type="caution">
    <text evidence="2">The sequence shown here is derived from an EMBL/GenBank/DDBJ whole genome shotgun (WGS) entry which is preliminary data.</text>
</comment>
<gene>
    <name evidence="2" type="ORF">BDN70DRAFT_881524</name>
</gene>
<sequence>MDYAVEGRRTVNAPFHKPKNVHQHIGGRILNNSERYVFSLSTGRRRISYKSLNSGGERRSTQEMMKSITGQQNGRKERWDRKAGKKERKMEQKGKGIQRGE</sequence>
<dbReference type="AlphaFoldDB" id="A0A9P5YXA5"/>